<feature type="domain" description="Acyclic terpene utilisation N-terminal" evidence="1">
    <location>
        <begin position="4"/>
        <end position="446"/>
    </location>
</feature>
<dbReference type="PANTHER" id="PTHR47708">
    <property type="match status" value="1"/>
</dbReference>
<dbReference type="PANTHER" id="PTHR47708:SF2">
    <property type="entry name" value="SI:CH73-132F6.5"/>
    <property type="match status" value="1"/>
</dbReference>
<evidence type="ECO:0000259" key="1">
    <source>
        <dbReference type="Pfam" id="PF07287"/>
    </source>
</evidence>
<comment type="caution">
    <text evidence="2">The sequence shown here is derived from an EMBL/GenBank/DDBJ whole genome shotgun (WGS) entry which is preliminary data.</text>
</comment>
<dbReference type="EMBL" id="BFAV01000157">
    <property type="protein sequence ID" value="GBF35123.1"/>
    <property type="molecule type" value="Genomic_DNA"/>
</dbReference>
<protein>
    <recommendedName>
        <fullName evidence="1">Acyclic terpene utilisation N-terminal domain-containing protein</fullName>
    </recommendedName>
</protein>
<dbReference type="Proteomes" id="UP000239549">
    <property type="component" value="Unassembled WGS sequence"/>
</dbReference>
<dbReference type="Pfam" id="PF07287">
    <property type="entry name" value="AtuA"/>
    <property type="match status" value="1"/>
</dbReference>
<accession>A0A2L2XHE3</accession>
<sequence length="452" mass="49100">MKKIRIGAGQGFWGDSPFPALDVAARGDVGYIACDALAELTLAILQKSRQKDPALGYVQDGFFSVLLPVCKEKGIKILTNAGGINPPGAGRMVCELARGMGLGGLKIAVITGDDILPRVKELKDKGVSFDDMESGGNIAAVEGRILFANAYLGARGMVQALEMGADVVIAGRTADPAQFLAPMIYEFGWSWDHWDRLASGIFLGHLMECSAQSTGGNFSGDWWNIPMMERMGYPVAEVYENGEAILTKPEGTGGRVDLETVKEQMLYEVHDPAAYITPDVVVDFTTPRLEAAGPDRVRITGVRGRPRPERLKVSMGYHDGWMGEATVRYPWPDALAKARRAEEIIRKQMAMVGFQPKEMLVEYIGYNSLSGPLAWGDGADLNEVGLRLAVRTETKLDASRLPRFVPPIALNGPPGATGGGGMPRPRELIGLWSALVPREEVEKQVRVELMEV</sequence>
<organism evidence="2 3">
    <name type="scientific">Desulfocucumis palustris</name>
    <dbReference type="NCBI Taxonomy" id="1898651"/>
    <lineage>
        <taxon>Bacteria</taxon>
        <taxon>Bacillati</taxon>
        <taxon>Bacillota</taxon>
        <taxon>Clostridia</taxon>
        <taxon>Eubacteriales</taxon>
        <taxon>Desulfocucumaceae</taxon>
        <taxon>Desulfocucumis</taxon>
    </lineage>
</organism>
<dbReference type="AlphaFoldDB" id="A0A2L2XHE3"/>
<dbReference type="RefSeq" id="WP_104373241.1">
    <property type="nucleotide sequence ID" value="NZ_BFAV01000157.1"/>
</dbReference>
<reference evidence="3" key="1">
    <citation type="submission" date="2018-02" db="EMBL/GenBank/DDBJ databases">
        <title>Genome sequence of Desulfocucumis palustris strain NAW-5.</title>
        <authorList>
            <person name="Watanabe M."/>
            <person name="Kojima H."/>
            <person name="Fukui M."/>
        </authorList>
    </citation>
    <scope>NUCLEOTIDE SEQUENCE [LARGE SCALE GENOMIC DNA]</scope>
    <source>
        <strain evidence="3">NAW-5</strain>
    </source>
</reference>
<gene>
    <name evidence="2" type="ORF">DCCM_4246</name>
</gene>
<evidence type="ECO:0000313" key="2">
    <source>
        <dbReference type="EMBL" id="GBF35123.1"/>
    </source>
</evidence>
<dbReference type="InterPro" id="IPR010839">
    <property type="entry name" value="AtuA_N"/>
</dbReference>
<keyword evidence="3" id="KW-1185">Reference proteome</keyword>
<evidence type="ECO:0000313" key="3">
    <source>
        <dbReference type="Proteomes" id="UP000239549"/>
    </source>
</evidence>
<proteinExistence type="predicted"/>
<name>A0A2L2XHE3_9FIRM</name>
<dbReference type="OrthoDB" id="9763456at2"/>